<dbReference type="RefSeq" id="WP_117967009.1">
    <property type="nucleotide sequence ID" value="NZ_JAJEQM010000015.1"/>
</dbReference>
<keyword evidence="1" id="KW-0472">Membrane</keyword>
<evidence type="ECO:0000313" key="2">
    <source>
        <dbReference type="EMBL" id="MCC2211250.1"/>
    </source>
</evidence>
<gene>
    <name evidence="2" type="ORF">LKE05_10675</name>
</gene>
<feature type="transmembrane region" description="Helical" evidence="1">
    <location>
        <begin position="46"/>
        <end position="73"/>
    </location>
</feature>
<dbReference type="AlphaFoldDB" id="A0AAE3DZR9"/>
<dbReference type="PROSITE" id="PS51257">
    <property type="entry name" value="PROKAR_LIPOPROTEIN"/>
    <property type="match status" value="1"/>
</dbReference>
<evidence type="ECO:0000256" key="1">
    <source>
        <dbReference type="SAM" id="Phobius"/>
    </source>
</evidence>
<keyword evidence="1" id="KW-1133">Transmembrane helix</keyword>
<evidence type="ECO:0000313" key="3">
    <source>
        <dbReference type="Proteomes" id="UP001198242"/>
    </source>
</evidence>
<keyword evidence="3" id="KW-1185">Reference proteome</keyword>
<feature type="transmembrane region" description="Helical" evidence="1">
    <location>
        <begin position="18"/>
        <end position="40"/>
    </location>
</feature>
<comment type="caution">
    <text evidence="2">The sequence shown here is derived from an EMBL/GenBank/DDBJ whole genome shotgun (WGS) entry which is preliminary data.</text>
</comment>
<protein>
    <submittedName>
        <fullName evidence="2">Uncharacterized protein</fullName>
    </submittedName>
</protein>
<dbReference type="EMBL" id="JAJEQM010000015">
    <property type="protein sequence ID" value="MCC2211250.1"/>
    <property type="molecule type" value="Genomic_DNA"/>
</dbReference>
<proteinExistence type="predicted"/>
<sequence length="218" mass="25474">MASSVKACTNSRYRKTNIVIITILSLLSCFALVMVIYNLIKGSYLFSIAWFIATILASTYVLIRINTVFATYISTDRMNLFMKNWNNDFLPYDYDNKVKILSEFIPAKTKIVEIPLNEISKVLIGTKNFIKRNVAPDSDFVKNIRVLEKSKDFYKKKTISSMDILYVETFEKECYYMPIVKFDTRNVTKIVQMIQRINPELLIRVSSREYRTLRMASK</sequence>
<accession>A0AAE3DZR9</accession>
<dbReference type="Proteomes" id="UP001198242">
    <property type="component" value="Unassembled WGS sequence"/>
</dbReference>
<organism evidence="2 3">
    <name type="scientific">Hominilimicola fabiformis</name>
    <dbReference type="NCBI Taxonomy" id="2885356"/>
    <lineage>
        <taxon>Bacteria</taxon>
        <taxon>Bacillati</taxon>
        <taxon>Bacillota</taxon>
        <taxon>Clostridia</taxon>
        <taxon>Eubacteriales</taxon>
        <taxon>Oscillospiraceae</taxon>
        <taxon>Hominilimicola</taxon>
    </lineage>
</organism>
<reference evidence="2 3" key="1">
    <citation type="submission" date="2021-10" db="EMBL/GenBank/DDBJ databases">
        <title>Anaerobic single-cell dispensing facilitates the cultivation of human gut bacteria.</title>
        <authorList>
            <person name="Afrizal A."/>
        </authorList>
    </citation>
    <scope>NUCLEOTIDE SEQUENCE [LARGE SCALE GENOMIC DNA]</scope>
    <source>
        <strain evidence="2 3">CLA-AA-H232</strain>
    </source>
</reference>
<name>A0AAE3DZR9_9FIRM</name>
<keyword evidence="1" id="KW-0812">Transmembrane</keyword>